<feature type="transmembrane region" description="Helical" evidence="1">
    <location>
        <begin position="60"/>
        <end position="80"/>
    </location>
</feature>
<feature type="transmembrane region" description="Helical" evidence="1">
    <location>
        <begin position="86"/>
        <end position="105"/>
    </location>
</feature>
<keyword evidence="4" id="KW-1185">Reference proteome</keyword>
<evidence type="ECO:0000256" key="1">
    <source>
        <dbReference type="SAM" id="Phobius"/>
    </source>
</evidence>
<evidence type="ECO:0000313" key="4">
    <source>
        <dbReference type="Proteomes" id="UP000192366"/>
    </source>
</evidence>
<comment type="caution">
    <text evidence="3">The sequence shown here is derived from an EMBL/GenBank/DDBJ whole genome shotgun (WGS) entry which is preliminary data.</text>
</comment>
<gene>
    <name evidence="3" type="ORF">BST17_28105</name>
</gene>
<dbReference type="InterPro" id="IPR043128">
    <property type="entry name" value="Rev_trsase/Diguanyl_cyclase"/>
</dbReference>
<feature type="transmembrane region" description="Helical" evidence="1">
    <location>
        <begin position="37"/>
        <end position="53"/>
    </location>
</feature>
<dbReference type="InterPro" id="IPR029787">
    <property type="entry name" value="Nucleotide_cyclase"/>
</dbReference>
<dbReference type="EMBL" id="MVHJ01000052">
    <property type="protein sequence ID" value="ORA01465.1"/>
    <property type="molecule type" value="Genomic_DNA"/>
</dbReference>
<dbReference type="STRING" id="564198.BST17_28105"/>
<dbReference type="SMART" id="SM00267">
    <property type="entry name" value="GGDEF"/>
    <property type="match status" value="1"/>
</dbReference>
<dbReference type="Pfam" id="PF00990">
    <property type="entry name" value="GGDEF"/>
    <property type="match status" value="1"/>
</dbReference>
<dbReference type="PANTHER" id="PTHR45138:SF9">
    <property type="entry name" value="DIGUANYLATE CYCLASE DGCM-RELATED"/>
    <property type="match status" value="1"/>
</dbReference>
<dbReference type="Proteomes" id="UP000192366">
    <property type="component" value="Unassembled WGS sequence"/>
</dbReference>
<proteinExistence type="predicted"/>
<dbReference type="InterPro" id="IPR050469">
    <property type="entry name" value="Diguanylate_Cyclase"/>
</dbReference>
<protein>
    <recommendedName>
        <fullName evidence="2">GGDEF domain-containing protein</fullName>
    </recommendedName>
</protein>
<reference evidence="3 4" key="1">
    <citation type="submission" date="2017-02" db="EMBL/GenBank/DDBJ databases">
        <title>The new phylogeny of genus Mycobacterium.</title>
        <authorList>
            <person name="Tortoli E."/>
            <person name="Trovato A."/>
            <person name="Cirillo D.M."/>
        </authorList>
    </citation>
    <scope>NUCLEOTIDE SEQUENCE [LARGE SCALE GENOMIC DNA]</scope>
    <source>
        <strain evidence="3 4">DSM 45578</strain>
    </source>
</reference>
<dbReference type="NCBIfam" id="TIGR00254">
    <property type="entry name" value="GGDEF"/>
    <property type="match status" value="1"/>
</dbReference>
<accession>A0A1W9YN38</accession>
<feature type="transmembrane region" description="Helical" evidence="1">
    <location>
        <begin position="112"/>
        <end position="128"/>
    </location>
</feature>
<organism evidence="3 4">
    <name type="scientific">Mycolicibacterium bacteremicum</name>
    <name type="common">Mycobacterium bacteremicum</name>
    <dbReference type="NCBI Taxonomy" id="564198"/>
    <lineage>
        <taxon>Bacteria</taxon>
        <taxon>Bacillati</taxon>
        <taxon>Actinomycetota</taxon>
        <taxon>Actinomycetes</taxon>
        <taxon>Mycobacteriales</taxon>
        <taxon>Mycobacteriaceae</taxon>
        <taxon>Mycolicibacterium</taxon>
    </lineage>
</organism>
<evidence type="ECO:0000259" key="2">
    <source>
        <dbReference type="PROSITE" id="PS50887"/>
    </source>
</evidence>
<dbReference type="SUPFAM" id="SSF55073">
    <property type="entry name" value="Nucleotide cyclase"/>
    <property type="match status" value="1"/>
</dbReference>
<feature type="domain" description="GGDEF" evidence="2">
    <location>
        <begin position="203"/>
        <end position="331"/>
    </location>
</feature>
<dbReference type="Gene3D" id="3.30.70.270">
    <property type="match status" value="1"/>
</dbReference>
<feature type="transmembrane region" description="Helical" evidence="1">
    <location>
        <begin position="140"/>
        <end position="163"/>
    </location>
</feature>
<keyword evidence="1" id="KW-1133">Transmembrane helix</keyword>
<sequence length="348" mass="36874">MRVFMFVAGLGCLGLAVLGLSLQDTPQGPGGVVDRGLQALFVVAAIAVGVRWWRGPWPTFGQSVCFVVWADIACAVMAATMSTPTARLAVTPYIGLVGVFAGFILGSRILRLHCAFGAALIAGIVLHAEVFEAHRILDLYLYFMPALTWAVGVPLVGSILIDLGRRAIERTARSAHYDALTGLRNRRGMYSSIGRAVARDRRTTIVMAVFDIDRFKQLNDDGGHAAGDAALVAFAARLRGIARPDEITARLGGDELVLVAFGTDVDPMPDLVDRVSTLTGTAGSDFTVSIGIAAMSAGAQHFSIDDLLRHADSAMYESKRAGGATCTVHAMASTTAATAARDCRDHRA</sequence>
<dbReference type="InterPro" id="IPR000160">
    <property type="entry name" value="GGDEF_dom"/>
</dbReference>
<dbReference type="AlphaFoldDB" id="A0A1W9YN38"/>
<dbReference type="GO" id="GO:0052621">
    <property type="term" value="F:diguanylate cyclase activity"/>
    <property type="evidence" value="ECO:0007669"/>
    <property type="project" value="TreeGrafter"/>
</dbReference>
<keyword evidence="1" id="KW-0812">Transmembrane</keyword>
<dbReference type="CDD" id="cd01949">
    <property type="entry name" value="GGDEF"/>
    <property type="match status" value="1"/>
</dbReference>
<dbReference type="PROSITE" id="PS50887">
    <property type="entry name" value="GGDEF"/>
    <property type="match status" value="1"/>
</dbReference>
<name>A0A1W9YN38_MYCBA</name>
<dbReference type="PANTHER" id="PTHR45138">
    <property type="entry name" value="REGULATORY COMPONENTS OF SENSORY TRANSDUCTION SYSTEM"/>
    <property type="match status" value="1"/>
</dbReference>
<keyword evidence="1" id="KW-0472">Membrane</keyword>
<evidence type="ECO:0000313" key="3">
    <source>
        <dbReference type="EMBL" id="ORA01465.1"/>
    </source>
</evidence>